<name>A0ABQ6K1D6_9MICO</name>
<evidence type="ECO:0000313" key="1">
    <source>
        <dbReference type="EMBL" id="GMA94109.1"/>
    </source>
</evidence>
<comment type="caution">
    <text evidence="1">The sequence shown here is derived from an EMBL/GenBank/DDBJ whole genome shotgun (WGS) entry which is preliminary data.</text>
</comment>
<keyword evidence="2" id="KW-1185">Reference proteome</keyword>
<protein>
    <recommendedName>
        <fullName evidence="3">Alcohol dehydrogenase-like C-terminal domain-containing protein</fullName>
    </recommendedName>
</protein>
<evidence type="ECO:0000313" key="2">
    <source>
        <dbReference type="Proteomes" id="UP001157034"/>
    </source>
</evidence>
<dbReference type="EMBL" id="BSVB01000001">
    <property type="protein sequence ID" value="GMA94109.1"/>
    <property type="molecule type" value="Genomic_DNA"/>
</dbReference>
<sequence length="54" mass="5612">MADGDLLVAGGRVDVASIVTHRFGLDDTAEALTLAKHVPDSMKAIIDPQRVGPA</sequence>
<accession>A0ABQ6K1D6</accession>
<organism evidence="1 2">
    <name type="scientific">Pseudolysinimonas kribbensis</name>
    <dbReference type="NCBI Taxonomy" id="433641"/>
    <lineage>
        <taxon>Bacteria</taxon>
        <taxon>Bacillati</taxon>
        <taxon>Actinomycetota</taxon>
        <taxon>Actinomycetes</taxon>
        <taxon>Micrococcales</taxon>
        <taxon>Microbacteriaceae</taxon>
        <taxon>Pseudolysinimonas</taxon>
    </lineage>
</organism>
<evidence type="ECO:0008006" key="3">
    <source>
        <dbReference type="Google" id="ProtNLM"/>
    </source>
</evidence>
<dbReference type="Proteomes" id="UP001157034">
    <property type="component" value="Unassembled WGS sequence"/>
</dbReference>
<proteinExistence type="predicted"/>
<gene>
    <name evidence="1" type="ORF">GCM10025881_09330</name>
</gene>
<reference evidence="2" key="1">
    <citation type="journal article" date="2019" name="Int. J. Syst. Evol. Microbiol.">
        <title>The Global Catalogue of Microorganisms (GCM) 10K type strain sequencing project: providing services to taxonomists for standard genome sequencing and annotation.</title>
        <authorList>
            <consortium name="The Broad Institute Genomics Platform"/>
            <consortium name="The Broad Institute Genome Sequencing Center for Infectious Disease"/>
            <person name="Wu L."/>
            <person name="Ma J."/>
        </authorList>
    </citation>
    <scope>NUCLEOTIDE SEQUENCE [LARGE SCALE GENOMIC DNA]</scope>
    <source>
        <strain evidence="2">NBRC 108894</strain>
    </source>
</reference>